<feature type="compositionally biased region" description="Polar residues" evidence="6">
    <location>
        <begin position="169"/>
        <end position="186"/>
    </location>
</feature>
<dbReference type="InterPro" id="IPR017887">
    <property type="entry name" value="TF_TCP_subgr"/>
</dbReference>
<sequence>MEGDDQDYFNRPNHPLQLLENWSDSGANGDMVELQQPAKPKPQQKRGSTKDRHTKVDGRGRRIRMPAMCAARVFQLTRELGHRSDGETIQWLLEQAEPSVIAATGTGTIPANFTSLNVSLRGSCSTLSAEAMSYPSNSFSVVTNQPTMYSMDFATHDQFPARPTLLTMGIQNPTSSSNDSTWNYPSTDDDNNNSNSNNNGYELKNLMFAGPQTTHFYGNQFSSGVIATTDGMVVASNSVRSISDGGSDHLNTVNHNDQHLYQHAHNS</sequence>
<accession>A0A5N6Q4D9</accession>
<feature type="domain" description="TCP" evidence="7">
    <location>
        <begin position="49"/>
        <end position="103"/>
    </location>
</feature>
<evidence type="ECO:0000313" key="9">
    <source>
        <dbReference type="Proteomes" id="UP000326396"/>
    </source>
</evidence>
<comment type="subcellular location">
    <subcellularLocation>
        <location evidence="1">Nucleus</location>
    </subcellularLocation>
</comment>
<dbReference type="PANTHER" id="PTHR31072:SF218">
    <property type="entry name" value="TRANSCRIPTION FACTOR TCP11-RELATED"/>
    <property type="match status" value="1"/>
</dbReference>
<keyword evidence="3" id="KW-0238">DNA-binding</keyword>
<keyword evidence="9" id="KW-1185">Reference proteome</keyword>
<reference evidence="8 9" key="1">
    <citation type="submission" date="2019-05" db="EMBL/GenBank/DDBJ databases">
        <title>Mikania micrantha, genome provides insights into the molecular mechanism of rapid growth.</title>
        <authorList>
            <person name="Liu B."/>
        </authorList>
    </citation>
    <scope>NUCLEOTIDE SEQUENCE [LARGE SCALE GENOMIC DNA]</scope>
    <source>
        <strain evidence="8">NLD-2019</strain>
        <tissue evidence="8">Leaf</tissue>
    </source>
</reference>
<evidence type="ECO:0000256" key="6">
    <source>
        <dbReference type="SAM" id="MobiDB-lite"/>
    </source>
</evidence>
<organism evidence="8 9">
    <name type="scientific">Mikania micrantha</name>
    <name type="common">bitter vine</name>
    <dbReference type="NCBI Taxonomy" id="192012"/>
    <lineage>
        <taxon>Eukaryota</taxon>
        <taxon>Viridiplantae</taxon>
        <taxon>Streptophyta</taxon>
        <taxon>Embryophyta</taxon>
        <taxon>Tracheophyta</taxon>
        <taxon>Spermatophyta</taxon>
        <taxon>Magnoliopsida</taxon>
        <taxon>eudicotyledons</taxon>
        <taxon>Gunneridae</taxon>
        <taxon>Pentapetalae</taxon>
        <taxon>asterids</taxon>
        <taxon>campanulids</taxon>
        <taxon>Asterales</taxon>
        <taxon>Asteraceae</taxon>
        <taxon>Asteroideae</taxon>
        <taxon>Heliantheae alliance</taxon>
        <taxon>Eupatorieae</taxon>
        <taxon>Mikania</taxon>
    </lineage>
</organism>
<feature type="region of interest" description="Disordered" evidence="6">
    <location>
        <begin position="168"/>
        <end position="199"/>
    </location>
</feature>
<dbReference type="AlphaFoldDB" id="A0A5N6Q4D9"/>
<keyword evidence="2" id="KW-0805">Transcription regulation</keyword>
<proteinExistence type="predicted"/>
<evidence type="ECO:0000259" key="7">
    <source>
        <dbReference type="PROSITE" id="PS51369"/>
    </source>
</evidence>
<comment type="caution">
    <text evidence="8">The sequence shown here is derived from an EMBL/GenBank/DDBJ whole genome shotgun (WGS) entry which is preliminary data.</text>
</comment>
<dbReference type="GO" id="GO:0005634">
    <property type="term" value="C:nucleus"/>
    <property type="evidence" value="ECO:0007669"/>
    <property type="project" value="UniProtKB-SubCell"/>
</dbReference>
<evidence type="ECO:0000256" key="1">
    <source>
        <dbReference type="ARBA" id="ARBA00004123"/>
    </source>
</evidence>
<dbReference type="EMBL" id="SZYD01000001">
    <property type="protein sequence ID" value="KAD7478847.1"/>
    <property type="molecule type" value="Genomic_DNA"/>
</dbReference>
<dbReference type="Proteomes" id="UP000326396">
    <property type="component" value="Linkage Group LG1"/>
</dbReference>
<dbReference type="OrthoDB" id="1911901at2759"/>
<dbReference type="Pfam" id="PF03634">
    <property type="entry name" value="TCP"/>
    <property type="match status" value="1"/>
</dbReference>
<evidence type="ECO:0000256" key="4">
    <source>
        <dbReference type="ARBA" id="ARBA00023163"/>
    </source>
</evidence>
<keyword evidence="5" id="KW-0539">Nucleus</keyword>
<evidence type="ECO:0000256" key="2">
    <source>
        <dbReference type="ARBA" id="ARBA00023015"/>
    </source>
</evidence>
<dbReference type="PROSITE" id="PS51369">
    <property type="entry name" value="TCP"/>
    <property type="match status" value="1"/>
</dbReference>
<feature type="compositionally biased region" description="Basic and acidic residues" evidence="6">
    <location>
        <begin position="48"/>
        <end position="60"/>
    </location>
</feature>
<keyword evidence="4" id="KW-0804">Transcription</keyword>
<evidence type="ECO:0000256" key="5">
    <source>
        <dbReference type="ARBA" id="ARBA00023242"/>
    </source>
</evidence>
<dbReference type="PANTHER" id="PTHR31072">
    <property type="entry name" value="TRANSCRIPTION FACTOR TCP4-RELATED"/>
    <property type="match status" value="1"/>
</dbReference>
<dbReference type="InterPro" id="IPR005333">
    <property type="entry name" value="Transcription_factor_TCP"/>
</dbReference>
<evidence type="ECO:0000313" key="8">
    <source>
        <dbReference type="EMBL" id="KAD7478847.1"/>
    </source>
</evidence>
<dbReference type="GO" id="GO:0003700">
    <property type="term" value="F:DNA-binding transcription factor activity"/>
    <property type="evidence" value="ECO:0007669"/>
    <property type="project" value="InterPro"/>
</dbReference>
<dbReference type="GO" id="GO:0043565">
    <property type="term" value="F:sequence-specific DNA binding"/>
    <property type="evidence" value="ECO:0007669"/>
    <property type="project" value="TreeGrafter"/>
</dbReference>
<evidence type="ECO:0000256" key="3">
    <source>
        <dbReference type="ARBA" id="ARBA00023125"/>
    </source>
</evidence>
<protein>
    <recommendedName>
        <fullName evidence="7">TCP domain-containing protein</fullName>
    </recommendedName>
</protein>
<name>A0A5N6Q4D9_9ASTR</name>
<gene>
    <name evidence="8" type="ORF">E3N88_01983</name>
</gene>
<feature type="region of interest" description="Disordered" evidence="6">
    <location>
        <begin position="1"/>
        <end position="60"/>
    </location>
</feature>